<dbReference type="OrthoDB" id="378654at2"/>
<sequence length="346" mass="39667">MLPSSAALLTRCHHPLVRDLAWLVLAPDLITTPCQGRPTRKALGLEDDHFLATFLAELDKAPQALERRVGNTNHGRMGHYHERIWQFLLDAAPGTRLLAHNLRIHEGKRTLGELDLIYRLRDDPMPIHLEVAIKYYLGLPEGPGEPSGQARWIGPGGVDSLATKREHLHRHQLRLTEREETRVTLQRHLHPRDLGPLPELVIRPQLAMPGVLFYPWQQNLPPPREATTGHLQGQWLRWSDWQAFRQRLPRETRGAWLAKPHWLALPREDAFIALEKLEARLEHHFADPASPVQVALAQGRGKRMRLFLVADDWPRQIPLPPVADGIWYEKSTSDGQSRQESAKKRK</sequence>
<evidence type="ECO:0000313" key="1">
    <source>
        <dbReference type="EMBL" id="PMR77487.1"/>
    </source>
</evidence>
<proteinExistence type="predicted"/>
<dbReference type="EMBL" id="PNRF01000007">
    <property type="protein sequence ID" value="PMR77487.1"/>
    <property type="molecule type" value="Genomic_DNA"/>
</dbReference>
<reference evidence="1 2" key="1">
    <citation type="submission" date="2018-01" db="EMBL/GenBank/DDBJ databases">
        <title>Halomonas endophytica sp. nov., isolated from storage liquid in the stems of Populus euphratica.</title>
        <authorList>
            <person name="Chen C."/>
        </authorList>
    </citation>
    <scope>NUCLEOTIDE SEQUENCE [LARGE SCALE GENOMIC DNA]</scope>
    <source>
        <strain evidence="1 2">MC28</strain>
    </source>
</reference>
<protein>
    <submittedName>
        <fullName evidence="1">DUF1853 domain-containing protein</fullName>
    </submittedName>
</protein>
<dbReference type="Pfam" id="PF08907">
    <property type="entry name" value="DUF1853"/>
    <property type="match status" value="1"/>
</dbReference>
<evidence type="ECO:0000313" key="2">
    <source>
        <dbReference type="Proteomes" id="UP000235803"/>
    </source>
</evidence>
<dbReference type="Proteomes" id="UP000235803">
    <property type="component" value="Unassembled WGS sequence"/>
</dbReference>
<organism evidence="1 2">
    <name type="scientific">Billgrantia endophytica</name>
    <dbReference type="NCBI Taxonomy" id="2033802"/>
    <lineage>
        <taxon>Bacteria</taxon>
        <taxon>Pseudomonadati</taxon>
        <taxon>Pseudomonadota</taxon>
        <taxon>Gammaproteobacteria</taxon>
        <taxon>Oceanospirillales</taxon>
        <taxon>Halomonadaceae</taxon>
        <taxon>Billgrantia</taxon>
    </lineage>
</organism>
<dbReference type="InterPro" id="IPR015003">
    <property type="entry name" value="DUF1853"/>
</dbReference>
<comment type="caution">
    <text evidence="1">The sequence shown here is derived from an EMBL/GenBank/DDBJ whole genome shotgun (WGS) entry which is preliminary data.</text>
</comment>
<dbReference type="AlphaFoldDB" id="A0A2N7UAL6"/>
<dbReference type="RefSeq" id="WP_102651901.1">
    <property type="nucleotide sequence ID" value="NZ_PNRF01000007.1"/>
</dbReference>
<accession>A0A2N7UAL6</accession>
<keyword evidence="2" id="KW-1185">Reference proteome</keyword>
<name>A0A2N7UAL6_9GAMM</name>
<gene>
    <name evidence="1" type="ORF">C1H69_02875</name>
</gene>